<protein>
    <submittedName>
        <fullName evidence="4">DEAD/DEAH box helicase</fullName>
    </submittedName>
</protein>
<gene>
    <name evidence="4" type="ORF">SAMN05192530_11245</name>
</gene>
<dbReference type="InterPro" id="IPR014001">
    <property type="entry name" value="Helicase_ATP-bd"/>
</dbReference>
<feature type="domain" description="Helicase ATP-binding" evidence="3">
    <location>
        <begin position="122"/>
        <end position="428"/>
    </location>
</feature>
<keyword evidence="1" id="KW-0547">Nucleotide-binding</keyword>
<dbReference type="PANTHER" id="PTHR47957">
    <property type="entry name" value="ATP-DEPENDENT HELICASE HRQ1"/>
    <property type="match status" value="1"/>
</dbReference>
<dbReference type="Proteomes" id="UP000198793">
    <property type="component" value="Unassembled WGS sequence"/>
</dbReference>
<dbReference type="RefSeq" id="WP_170842668.1">
    <property type="nucleotide sequence ID" value="NZ_FNIT01000012.1"/>
</dbReference>
<proteinExistence type="predicted"/>
<dbReference type="Pfam" id="PF00270">
    <property type="entry name" value="DEAD"/>
    <property type="match status" value="1"/>
</dbReference>
<dbReference type="SUPFAM" id="SSF52540">
    <property type="entry name" value="P-loop containing nucleoside triphosphate hydrolases"/>
    <property type="match status" value="2"/>
</dbReference>
<dbReference type="STRING" id="1166073.SAMN05192530_11245"/>
<reference evidence="4 5" key="1">
    <citation type="submission" date="2016-10" db="EMBL/GenBank/DDBJ databases">
        <authorList>
            <person name="de Groot N.N."/>
        </authorList>
    </citation>
    <scope>NUCLEOTIDE SEQUENCE [LARGE SCALE GENOMIC DNA]</scope>
    <source>
        <strain evidence="5">L7-484,KACC 16230,DSM 25025</strain>
    </source>
</reference>
<evidence type="ECO:0000259" key="3">
    <source>
        <dbReference type="PROSITE" id="PS51192"/>
    </source>
</evidence>
<organism evidence="4 5">
    <name type="scientific">Aureimonas jatrophae</name>
    <dbReference type="NCBI Taxonomy" id="1166073"/>
    <lineage>
        <taxon>Bacteria</taxon>
        <taxon>Pseudomonadati</taxon>
        <taxon>Pseudomonadota</taxon>
        <taxon>Alphaproteobacteria</taxon>
        <taxon>Hyphomicrobiales</taxon>
        <taxon>Aurantimonadaceae</taxon>
        <taxon>Aureimonas</taxon>
    </lineage>
</organism>
<name>A0A1H0M362_9HYPH</name>
<dbReference type="InterPro" id="IPR001650">
    <property type="entry name" value="Helicase_C-like"/>
</dbReference>
<dbReference type="GO" id="GO:0043138">
    <property type="term" value="F:3'-5' DNA helicase activity"/>
    <property type="evidence" value="ECO:0007669"/>
    <property type="project" value="TreeGrafter"/>
</dbReference>
<keyword evidence="2" id="KW-0067">ATP-binding</keyword>
<keyword evidence="4" id="KW-0378">Hydrolase</keyword>
<keyword evidence="5" id="KW-1185">Reference proteome</keyword>
<dbReference type="EMBL" id="FNIT01000012">
    <property type="protein sequence ID" value="SDO74721.1"/>
    <property type="molecule type" value="Genomic_DNA"/>
</dbReference>
<dbReference type="PROSITE" id="PS51192">
    <property type="entry name" value="HELICASE_ATP_BIND_1"/>
    <property type="match status" value="1"/>
</dbReference>
<dbReference type="Pfam" id="PF00271">
    <property type="entry name" value="Helicase_C"/>
    <property type="match status" value="1"/>
</dbReference>
<evidence type="ECO:0000256" key="2">
    <source>
        <dbReference type="ARBA" id="ARBA00022840"/>
    </source>
</evidence>
<evidence type="ECO:0000313" key="4">
    <source>
        <dbReference type="EMBL" id="SDO74721.1"/>
    </source>
</evidence>
<sequence length="1957" mass="216092">MIDPIGGFERLREFFQSYLDTAFRIRNDDLAEVRRSLMDRFGNLATDPLMEPVPRYEVCGYPLERLVDDFEDNPIGDMPVAAREAFVELVLSGLFPSAPAEGGRIGRRSLYEPYGHQMTMLRRGTTPGCPGIVTSGTGSGKTESFMLPIVAAIVREAMGWPRPPDGYLGRRWWGTEDAEFERKRRGEPQGRPSALRALVLYPMNALVEDQMTRLRRTLDSPEARDVMDRRLGGNRIFFGRYTGATPVTQFRRHPRKTGRQEERRRIRKTAQLAECMVEFRKGHDLAVSHDCQTGGRPEPTRYLFPAVDGGEMVSRWDMQADPPDILVTNASMLGTMLAREVEDPIFAQTAAWLAEDKDAYFYLVLDELHLVRGSAGTETAGLVRALVHRLGLDRDETRHKLRILASSASLPVDGEDGERSIRYLDDFFGPFGTSRHAGDPGFADRAEWRSCIVPGAPILPDEPVGGPLSCDAFVELVDAVAPSGDMARRISPTDPPVRDAIASCVSALGGPSGLAEADAAVRAVELAAARLAWSCVSEDARGGRRPRATTLGIMAERIFGSSGDRERKALRGLTLLRGMGDRLEETYGTAPDGEIPSFRMHQFVRSIEGLFATPERVEGVDGGVRFLGASVDRGITHTSGTGFVRRKFELVYCEACGETFVGGMRGTQADGRSEIELLPSSPDLGELPEAGGIGHYEQLSYREFAMFWPSVARPVDSGDNEAWPEATLDTGAGVVSRGWRTDDDEGYVRGRMFHCGGTRSKGRPLDASGTAGPDCCPSCGVSYAMRKKPRFSPIRSFRTGFNKTSQLLATEMFETLHASGALAKIVAFSDSRQDAAKAAREIERAHYQDLRRLLIMEIAARLTSETDASAEIARMKAEIARLNEEERWDEIPPVAARIGMLSTASGKDRIPLKAIVERPAAEAGTTPGPMMQDMLALGVHPTDDVGMRRYGRFAWQELFSRDGERFAWTVGGVHANDRAEIRNTIVRGQDPHVDEVLFSKSYFALEETGLGYPTLFPRYPTPEDHQAMDAWLRVFGDAYRISSNRYVTDEFTPWIDRVPTRNRVMETARRFAPEAPEALVSRVLERLRGLGHAEGRIDAAELGVKMARPGDPYWRCDRCSRVHLHRGLEICTRCREPLPVGRKGEVRELWRSSFLAGRIVRSRTENLPSFRLRCEELTGQTGSPAERLRLFKGIVVPDGTGVDAGLQRAASEIDLLSVTTTMEVGIDIGALQAVYQANMPPQRFNYQQRVGRAGRRGQAYSFVVTLCRSRSHDLHYFRTPEAITGDLPPPPFLAVDHVDIPLRLVRKVWFTAAFATVRDAEGAAFPEENGSADPHGEFVPAALYYADDSPWPARLRAALVATRDVRDGFAGTIGRGIPGRQEELVAASGVDAVMERIGSLATGGATYGGGFANFMAEKGLFPMYGMPTRVRNLYLGLRRDGAARVAWDGVDRDLDLAIFEFAPGQTLVRDKQVHRAAGFTGSLLPPRLSPTYPATLDPGPSFWDGERLVAECPGCRGRTQHEPGFFEPFECVDCSTEVEERHTKTYVVPSGFRTTFRPVDVEDDEESPPVRRVVAAEIREVVASEVPGTNMSLHAGPGATVLRLNDGPPAADEDGSGGYAAQRVRQTFVQVPAGMRVRRPRLLNQWMSNDAVLDPQAWDVPTGDEAEIADGIRLFSSKPTDALYLKLRTIPSGLRLGALDRTAPNAAVRAAAVSATQMLLQRSALELDVDPDEFEPLEPRVPGGRPMLQIADHLVNGAGFSRRLAEAEGDGRPTIVRLVASMLDDPDDPLVRNWRSEEHRSDCTQACYRCLRRYGNRQYHGLLDWRLGLGFLRATVDRSYRSGLDGRWDRYPELVDWPTMAAAVRDELCRLATGTRSPVALGSMRLPGILERTPGGDRQYVMAHPLWSVEPDDLADGSLASAATNGSETYFVDLFDAARRPVQALEAARRRTTPIDR</sequence>
<dbReference type="InterPro" id="IPR011545">
    <property type="entry name" value="DEAD/DEAH_box_helicase_dom"/>
</dbReference>
<accession>A0A1H0M362</accession>
<dbReference type="SMART" id="SM00487">
    <property type="entry name" value="DEXDc"/>
    <property type="match status" value="1"/>
</dbReference>
<keyword evidence="4" id="KW-0347">Helicase</keyword>
<dbReference type="SMART" id="SM00490">
    <property type="entry name" value="HELICc"/>
    <property type="match status" value="1"/>
</dbReference>
<dbReference type="PANTHER" id="PTHR47957:SF3">
    <property type="entry name" value="ATP-DEPENDENT HELICASE HRQ1"/>
    <property type="match status" value="1"/>
</dbReference>
<dbReference type="GO" id="GO:0003676">
    <property type="term" value="F:nucleic acid binding"/>
    <property type="evidence" value="ECO:0007669"/>
    <property type="project" value="InterPro"/>
</dbReference>
<dbReference type="Gene3D" id="3.40.50.300">
    <property type="entry name" value="P-loop containing nucleotide triphosphate hydrolases"/>
    <property type="match status" value="2"/>
</dbReference>
<dbReference type="GO" id="GO:0006289">
    <property type="term" value="P:nucleotide-excision repair"/>
    <property type="evidence" value="ECO:0007669"/>
    <property type="project" value="TreeGrafter"/>
</dbReference>
<dbReference type="GO" id="GO:0005524">
    <property type="term" value="F:ATP binding"/>
    <property type="evidence" value="ECO:0007669"/>
    <property type="project" value="UniProtKB-KW"/>
</dbReference>
<dbReference type="InterPro" id="IPR027417">
    <property type="entry name" value="P-loop_NTPase"/>
</dbReference>
<evidence type="ECO:0000256" key="1">
    <source>
        <dbReference type="ARBA" id="ARBA00022741"/>
    </source>
</evidence>
<dbReference type="GO" id="GO:0036297">
    <property type="term" value="P:interstrand cross-link repair"/>
    <property type="evidence" value="ECO:0007669"/>
    <property type="project" value="TreeGrafter"/>
</dbReference>
<evidence type="ECO:0000313" key="5">
    <source>
        <dbReference type="Proteomes" id="UP000198793"/>
    </source>
</evidence>